<name>A0AAW9N428_9BACI</name>
<dbReference type="EMBL" id="JARNBH010000009">
    <property type="protein sequence ID" value="MEC0273228.1"/>
    <property type="molecule type" value="Genomic_DNA"/>
</dbReference>
<dbReference type="Proteomes" id="UP001307168">
    <property type="component" value="Unassembled WGS sequence"/>
</dbReference>
<proteinExistence type="predicted"/>
<organism evidence="1 2">
    <name type="scientific">Peribacillus castrilensis</name>
    <dbReference type="NCBI Taxonomy" id="2897690"/>
    <lineage>
        <taxon>Bacteria</taxon>
        <taxon>Bacillati</taxon>
        <taxon>Bacillota</taxon>
        <taxon>Bacilli</taxon>
        <taxon>Bacillales</taxon>
        <taxon>Bacillaceae</taxon>
        <taxon>Peribacillus</taxon>
    </lineage>
</organism>
<dbReference type="RefSeq" id="WP_367406680.1">
    <property type="nucleotide sequence ID" value="NZ_JARNBH010000009.1"/>
</dbReference>
<evidence type="ECO:0000313" key="2">
    <source>
        <dbReference type="Proteomes" id="UP001307168"/>
    </source>
</evidence>
<gene>
    <name evidence="1" type="ORF">P4706_09085</name>
</gene>
<dbReference type="AlphaFoldDB" id="A0AAW9N428"/>
<evidence type="ECO:0000313" key="1">
    <source>
        <dbReference type="EMBL" id="MEC0273228.1"/>
    </source>
</evidence>
<accession>A0AAW9N428</accession>
<keyword evidence="2" id="KW-1185">Reference proteome</keyword>
<reference evidence="1 2" key="1">
    <citation type="submission" date="2023-03" db="EMBL/GenBank/DDBJ databases">
        <title>Bacillus Genome Sequencing.</title>
        <authorList>
            <person name="Dunlap C."/>
        </authorList>
    </citation>
    <scope>NUCLEOTIDE SEQUENCE [LARGE SCALE GENOMIC DNA]</scope>
    <source>
        <strain evidence="1 2">B-41290</strain>
    </source>
</reference>
<sequence>MGKTPQVQAEEAPRPPAEVTGLEINIQIVQAIKKLQANSLFFEFVYSLKSKV</sequence>
<protein>
    <submittedName>
        <fullName evidence="1">Uncharacterized protein</fullName>
    </submittedName>
</protein>
<comment type="caution">
    <text evidence="1">The sequence shown here is derived from an EMBL/GenBank/DDBJ whole genome shotgun (WGS) entry which is preliminary data.</text>
</comment>